<gene>
    <name evidence="1" type="ORF">FRC98_04900</name>
</gene>
<name>A0A5C6XEK1_9DELT</name>
<reference evidence="1 2" key="1">
    <citation type="submission" date="2019-08" db="EMBL/GenBank/DDBJ databases">
        <title>Bradymonadales sp. TMQ4.</title>
        <authorList>
            <person name="Liang Q."/>
        </authorList>
    </citation>
    <scope>NUCLEOTIDE SEQUENCE [LARGE SCALE GENOMIC DNA]</scope>
    <source>
        <strain evidence="1 2">TMQ4</strain>
    </source>
</reference>
<accession>A0A5C6XEK1</accession>
<dbReference type="AlphaFoldDB" id="A0A5C6XEK1"/>
<organism evidence="1 2">
    <name type="scientific">Lujinxingia vulgaris</name>
    <dbReference type="NCBI Taxonomy" id="2600176"/>
    <lineage>
        <taxon>Bacteria</taxon>
        <taxon>Deltaproteobacteria</taxon>
        <taxon>Bradymonadales</taxon>
        <taxon>Lujinxingiaceae</taxon>
        <taxon>Lujinxingia</taxon>
    </lineage>
</organism>
<dbReference type="Gene3D" id="3.60.60.10">
    <property type="entry name" value="Penicillin V Acylase, Chain A"/>
    <property type="match status" value="1"/>
</dbReference>
<dbReference type="Proteomes" id="UP000321412">
    <property type="component" value="Unassembled WGS sequence"/>
</dbReference>
<dbReference type="InterPro" id="IPR008551">
    <property type="entry name" value="TANGO2"/>
</dbReference>
<evidence type="ECO:0000313" key="2">
    <source>
        <dbReference type="Proteomes" id="UP000321412"/>
    </source>
</evidence>
<dbReference type="EMBL" id="VOSM01000002">
    <property type="protein sequence ID" value="TXD38239.1"/>
    <property type="molecule type" value="Genomic_DNA"/>
</dbReference>
<dbReference type="RefSeq" id="WP_146980181.1">
    <property type="nucleotide sequence ID" value="NZ_VOSM01000002.1"/>
</dbReference>
<dbReference type="PANTHER" id="PTHR17985:SF8">
    <property type="entry name" value="TRANSPORT AND GOLGI ORGANIZATION PROTEIN 2 HOMOLOG"/>
    <property type="match status" value="1"/>
</dbReference>
<dbReference type="Pfam" id="PF05742">
    <property type="entry name" value="TANGO2"/>
    <property type="match status" value="1"/>
</dbReference>
<sequence>MCTILIATRCAPDCPLFVVANRDESYVRPASSPALREIGGMRVLAPRDERSGGSWLGLNEAGIFVAITNRFEVERRPHHRSRGELVWQSLGRASVEEALEGVRGLSPADYGGFHLLLADETRAQVIWSDGEVFREEVLAPGYHALSERSFGAGASKRLERLARQLPGQRPLNDGMRRSLIEAMAWRDEEHPFESTCVHMPELDYGTRSSTLVALGERVRFEHAEGPPCEADYVSYAAELKALGL</sequence>
<comment type="caution">
    <text evidence="1">The sequence shown here is derived from an EMBL/GenBank/DDBJ whole genome shotgun (WGS) entry which is preliminary data.</text>
</comment>
<dbReference type="PANTHER" id="PTHR17985">
    <property type="entry name" value="SER/THR-RICH PROTEIN T10 IN DGCR REGION"/>
    <property type="match status" value="1"/>
</dbReference>
<evidence type="ECO:0000313" key="1">
    <source>
        <dbReference type="EMBL" id="TXD38239.1"/>
    </source>
</evidence>
<proteinExistence type="predicted"/>
<dbReference type="OrthoDB" id="4380123at2"/>
<keyword evidence="2" id="KW-1185">Reference proteome</keyword>
<protein>
    <submittedName>
        <fullName evidence="1">NRDE family protein</fullName>
    </submittedName>
</protein>